<dbReference type="Proteomes" id="UP001373159">
    <property type="component" value="Unassembled WGS sequence"/>
</dbReference>
<organism evidence="2 3">
    <name type="scientific">Bifidobacterium favimelis</name>
    <dbReference type="NCBI Taxonomy" id="3122979"/>
    <lineage>
        <taxon>Bacteria</taxon>
        <taxon>Bacillati</taxon>
        <taxon>Actinomycetota</taxon>
        <taxon>Actinomycetes</taxon>
        <taxon>Bifidobacteriales</taxon>
        <taxon>Bifidobacteriaceae</taxon>
        <taxon>Bifidobacterium</taxon>
    </lineage>
</organism>
<accession>A0ABU8ZR74</accession>
<comment type="caution">
    <text evidence="2">The sequence shown here is derived from an EMBL/GenBank/DDBJ whole genome shotgun (WGS) entry which is preliminary data.</text>
</comment>
<keyword evidence="3" id="KW-1185">Reference proteome</keyword>
<sequence length="592" mass="64381">MHAQKARKLAVWIRPVAVLSALSMSLTLGACGSGGGRKAEEADDGSPMTVEVFDQLANYQGRQKGWFAKLVKDKFNITLNIVAPNVAGGGNTLFDTRSAAGNLGDLVVIGSNDGQARKVVKAGLVADLTPYMKGATHLKAYQGAIDQLKGDVGRKDGIWGIPISVSDLSPTEPSEGVEPTFGPFVRWDYYKEVGYPRVSTLEDLLPVLKKMQDRARQDTGRSDVYALSLFKDWDDQAMQNGFQLPAFYGYAEGTGYVMSNADGSDAQSLISPDGVYVRALKFFNKAQRMGLVDPDSTTQNYDTMFSKYQQGKILFSFWPWLGQAAYNTETHRKEGKGFMMLSIDDMKIASKGAQPNGTSTFIGVGGKAKNKARLVRFIDWLYSPEGIQASGSQTNGAAGLKGLTWKVEGGRPVLTDFGVKALAGEKVNVPGEYGGGGYSDGASQLNVNTVLNKGTDPSTKVPYNYQMWDSELDKRTTALDRDWQAHMGGARTTMEYLAKSGKLAVIPGASYSTPKESSVISTTRGQVKTAVVNACWQAVFAKDDDGFDSVWSTMVKNVEGLGFQKVYQVDMDNTKSLFKARKAIEKQYADRK</sequence>
<dbReference type="InterPro" id="IPR006059">
    <property type="entry name" value="SBP"/>
</dbReference>
<evidence type="ECO:0000256" key="1">
    <source>
        <dbReference type="SAM" id="SignalP"/>
    </source>
</evidence>
<feature type="chain" id="PRO_5045294346" evidence="1">
    <location>
        <begin position="31"/>
        <end position="592"/>
    </location>
</feature>
<evidence type="ECO:0000313" key="3">
    <source>
        <dbReference type="Proteomes" id="UP001373159"/>
    </source>
</evidence>
<dbReference type="Pfam" id="PF13416">
    <property type="entry name" value="SBP_bac_8"/>
    <property type="match status" value="1"/>
</dbReference>
<dbReference type="PROSITE" id="PS51257">
    <property type="entry name" value="PROKAR_LIPOPROTEIN"/>
    <property type="match status" value="1"/>
</dbReference>
<keyword evidence="1" id="KW-0732">Signal</keyword>
<dbReference type="SUPFAM" id="SSF53850">
    <property type="entry name" value="Periplasmic binding protein-like II"/>
    <property type="match status" value="1"/>
</dbReference>
<evidence type="ECO:0000313" key="2">
    <source>
        <dbReference type="EMBL" id="MEK0307194.1"/>
    </source>
</evidence>
<feature type="signal peptide" evidence="1">
    <location>
        <begin position="1"/>
        <end position="30"/>
    </location>
</feature>
<dbReference type="Gene3D" id="3.40.190.10">
    <property type="entry name" value="Periplasmic binding protein-like II"/>
    <property type="match status" value="2"/>
</dbReference>
<reference evidence="2 3" key="1">
    <citation type="submission" date="2024-02" db="EMBL/GenBank/DDBJ databases">
        <title>Bifidobacterium honeyensis sp. nov., isolated from the comb honey.</title>
        <authorList>
            <person name="Liu W."/>
            <person name="Li Y."/>
        </authorList>
    </citation>
    <scope>NUCLEOTIDE SEQUENCE [LARGE SCALE GENOMIC DNA]</scope>
    <source>
        <strain evidence="2 3">IMAU50988</strain>
    </source>
</reference>
<proteinExistence type="predicted"/>
<gene>
    <name evidence="2" type="ORF">V8P97_06940</name>
</gene>
<name>A0ABU8ZR74_9BIFI</name>
<dbReference type="EMBL" id="JBANBB010000002">
    <property type="protein sequence ID" value="MEK0307194.1"/>
    <property type="molecule type" value="Genomic_DNA"/>
</dbReference>
<protein>
    <submittedName>
        <fullName evidence="2">Extracellular solute-binding protein</fullName>
    </submittedName>
</protein>